<accession>A0A9D2IWJ9</accession>
<reference evidence="3" key="2">
    <citation type="submission" date="2021-04" db="EMBL/GenBank/DDBJ databases">
        <authorList>
            <person name="Gilroy R."/>
        </authorList>
    </citation>
    <scope>NUCLEOTIDE SEQUENCE</scope>
    <source>
        <strain evidence="3">CHK33-5263</strain>
    </source>
</reference>
<feature type="signal peptide" evidence="2">
    <location>
        <begin position="1"/>
        <end position="22"/>
    </location>
</feature>
<name>A0A9D2IWJ9_9FIRM</name>
<keyword evidence="1" id="KW-0812">Transmembrane</keyword>
<keyword evidence="1" id="KW-0472">Membrane</keyword>
<keyword evidence="1" id="KW-1133">Transmembrane helix</keyword>
<feature type="chain" id="PRO_5038941973" evidence="2">
    <location>
        <begin position="23"/>
        <end position="226"/>
    </location>
</feature>
<protein>
    <submittedName>
        <fullName evidence="3">Uncharacterized protein</fullName>
    </submittedName>
</protein>
<dbReference type="Proteomes" id="UP000824044">
    <property type="component" value="Unassembled WGS sequence"/>
</dbReference>
<reference evidence="3" key="1">
    <citation type="journal article" date="2021" name="PeerJ">
        <title>Extensive microbial diversity within the chicken gut microbiome revealed by metagenomics and culture.</title>
        <authorList>
            <person name="Gilroy R."/>
            <person name="Ravi A."/>
            <person name="Getino M."/>
            <person name="Pursley I."/>
            <person name="Horton D.L."/>
            <person name="Alikhan N.F."/>
            <person name="Baker D."/>
            <person name="Gharbi K."/>
            <person name="Hall N."/>
            <person name="Watson M."/>
            <person name="Adriaenssens E.M."/>
            <person name="Foster-Nyarko E."/>
            <person name="Jarju S."/>
            <person name="Secka A."/>
            <person name="Antonio M."/>
            <person name="Oren A."/>
            <person name="Chaudhuri R.R."/>
            <person name="La Ragione R."/>
            <person name="Hildebrand F."/>
            <person name="Pallen M.J."/>
        </authorList>
    </citation>
    <scope>NUCLEOTIDE SEQUENCE</scope>
    <source>
        <strain evidence="3">CHK33-5263</strain>
    </source>
</reference>
<keyword evidence="2" id="KW-0732">Signal</keyword>
<evidence type="ECO:0000313" key="3">
    <source>
        <dbReference type="EMBL" id="HIZ25410.1"/>
    </source>
</evidence>
<proteinExistence type="predicted"/>
<dbReference type="EMBL" id="DXBS01000150">
    <property type="protein sequence ID" value="HIZ25410.1"/>
    <property type="molecule type" value="Genomic_DNA"/>
</dbReference>
<feature type="transmembrane region" description="Helical" evidence="1">
    <location>
        <begin position="192"/>
        <end position="213"/>
    </location>
</feature>
<comment type="caution">
    <text evidence="3">The sequence shown here is derived from an EMBL/GenBank/DDBJ whole genome shotgun (WGS) entry which is preliminary data.</text>
</comment>
<organism evidence="3 4">
    <name type="scientific">Candidatus Gallimonas intestinigallinarum</name>
    <dbReference type="NCBI Taxonomy" id="2838604"/>
    <lineage>
        <taxon>Bacteria</taxon>
        <taxon>Bacillati</taxon>
        <taxon>Bacillota</taxon>
        <taxon>Clostridia</taxon>
        <taxon>Candidatus Gallimonas</taxon>
    </lineage>
</organism>
<evidence type="ECO:0000256" key="2">
    <source>
        <dbReference type="SAM" id="SignalP"/>
    </source>
</evidence>
<evidence type="ECO:0000256" key="1">
    <source>
        <dbReference type="SAM" id="Phobius"/>
    </source>
</evidence>
<sequence length="226" mass="25260">MKRLILLLPLLAALLFPAPPLAASAADGRYAVCEQDVWFYAGASEEERLFLIPDTYYVRVLEEGEVYSTVEYLVDDLPYKKLLGYCRTDQLLFVDFIPVRPYLRKQITVTYTLPEAGDLGDDAFTSVERTFVYYGDRYESGQLYLYVLLDGTFGYIPADAPPEYEHNTDYLAATSGDGETDQTPAAESPVSATQIVVICLACGAAVAITIILMRGKRRQTDEPQDF</sequence>
<dbReference type="AlphaFoldDB" id="A0A9D2IWJ9"/>
<gene>
    <name evidence="3" type="ORF">H9812_08120</name>
</gene>
<evidence type="ECO:0000313" key="4">
    <source>
        <dbReference type="Proteomes" id="UP000824044"/>
    </source>
</evidence>